<comment type="subcellular location">
    <subcellularLocation>
        <location evidence="8">Cytoplasm</location>
    </subcellularLocation>
</comment>
<sequence length="464" mass="51981">MDFSCRSISFFKTVQAFFFMIRLETRFASSFIQSPKLEPFLEKAESARLTLHSFQGKGSEYLGWLYLPKELEDSEIERITQVAERLRNSSEVIVVIGIGGSYLGSRAVLEATLPFFKKPSTGNPEIIFAGHHLESRYFSELIEYLEDKNFSINVISKSGTTTEPAIAFRLLWELLRKKYGTSASSRVVATTDSSKGVLKKFADSEKLDTFTIPDNVGGRYSVLTPVGLFPLAAAGISISKFILGFQNILNDLHSITDPTRNPATYYSALRNYFLSEGRYVEVLANFNPSLRYVSEWWKQLFGESEGKENKGIFPASMDFTTDLHSLGQYIQEGKRILFETVLSPSEVCSNLTLKPTQDNLDSLNFLSENTLGYVNEQARLGTLLAHADGGVPCLELVFPDISPQSLGELMYFFEYSCAISGYSLGVNPFDQPGVEAYKKNMFALLNKPGFEKEGETLRKRILGN</sequence>
<dbReference type="GO" id="GO:0006096">
    <property type="term" value="P:glycolytic process"/>
    <property type="evidence" value="ECO:0007669"/>
    <property type="project" value="UniProtKB-UniRule"/>
</dbReference>
<dbReference type="FunFam" id="3.40.50.10490:FF:000015">
    <property type="entry name" value="Glucose-6-phosphate isomerase"/>
    <property type="match status" value="1"/>
</dbReference>
<evidence type="ECO:0000256" key="6">
    <source>
        <dbReference type="ARBA" id="ARBA00023235"/>
    </source>
</evidence>
<evidence type="ECO:0000259" key="10">
    <source>
        <dbReference type="PROSITE" id="PS50097"/>
    </source>
</evidence>
<dbReference type="InterPro" id="IPR035482">
    <property type="entry name" value="SIS_PGI_2"/>
</dbReference>
<dbReference type="PANTHER" id="PTHR11469:SF1">
    <property type="entry name" value="GLUCOSE-6-PHOSPHATE ISOMERASE"/>
    <property type="match status" value="1"/>
</dbReference>
<keyword evidence="5 8" id="KW-0324">Glycolysis</keyword>
<dbReference type="FunFam" id="3.40.50.10490:FF:000016">
    <property type="entry name" value="Glucose-6-phosphate isomerase"/>
    <property type="match status" value="1"/>
</dbReference>
<keyword evidence="4 8" id="KW-0963">Cytoplasm</keyword>
<dbReference type="GO" id="GO:0048029">
    <property type="term" value="F:monosaccharide binding"/>
    <property type="evidence" value="ECO:0007669"/>
    <property type="project" value="TreeGrafter"/>
</dbReference>
<dbReference type="PROSITE" id="PS51463">
    <property type="entry name" value="P_GLUCOSE_ISOMERASE_3"/>
    <property type="match status" value="1"/>
</dbReference>
<keyword evidence="3 8" id="KW-0312">Gluconeogenesis</keyword>
<comment type="pathway">
    <text evidence="8">Carbohydrate biosynthesis; gluconeogenesis.</text>
</comment>
<comment type="caution">
    <text evidence="11">The sequence shown here is derived from an EMBL/GenBank/DDBJ whole genome shotgun (WGS) entry which is preliminary data.</text>
</comment>
<comment type="pathway">
    <text evidence="1 8 9">Carbohydrate degradation; glycolysis; D-glyceraldehyde 3-phosphate and glycerone phosphate from D-glucose: step 2/4.</text>
</comment>
<evidence type="ECO:0000313" key="12">
    <source>
        <dbReference type="Proteomes" id="UP000012153"/>
    </source>
</evidence>
<evidence type="ECO:0000256" key="5">
    <source>
        <dbReference type="ARBA" id="ARBA00023152"/>
    </source>
</evidence>
<reference evidence="11 12" key="1">
    <citation type="submission" date="2013-01" db="EMBL/GenBank/DDBJ databases">
        <authorList>
            <person name="Harkins D.M."/>
            <person name="Durkin A.S."/>
            <person name="Brinkac L.M."/>
            <person name="Haft D.H."/>
            <person name="Selengut J.D."/>
            <person name="Sanka R."/>
            <person name="DePew J."/>
            <person name="Purushe J."/>
            <person name="Matthias M.A."/>
            <person name="Vinetz J.M."/>
            <person name="Sutton G.G."/>
            <person name="Nierman W.C."/>
            <person name="Fouts D.E."/>
        </authorList>
    </citation>
    <scope>NUCLEOTIDE SEQUENCE [LARGE SCALE GENOMIC DNA]</scope>
    <source>
        <strain evidence="11 12">ZUN142</strain>
    </source>
</reference>
<dbReference type="GO" id="GO:0097367">
    <property type="term" value="F:carbohydrate derivative binding"/>
    <property type="evidence" value="ECO:0007669"/>
    <property type="project" value="InterPro"/>
</dbReference>
<evidence type="ECO:0000256" key="8">
    <source>
        <dbReference type="HAMAP-Rule" id="MF_00473"/>
    </source>
</evidence>
<dbReference type="UniPathway" id="UPA00109">
    <property type="reaction ID" value="UER00181"/>
</dbReference>
<dbReference type="InterPro" id="IPR018189">
    <property type="entry name" value="Phosphoglucose_isomerase_CS"/>
</dbReference>
<dbReference type="AlphaFoldDB" id="M6UNX7"/>
<comment type="catalytic activity">
    <reaction evidence="7 8 9">
        <text>alpha-D-glucose 6-phosphate = beta-D-fructose 6-phosphate</text>
        <dbReference type="Rhea" id="RHEA:11816"/>
        <dbReference type="ChEBI" id="CHEBI:57634"/>
        <dbReference type="ChEBI" id="CHEBI:58225"/>
        <dbReference type="EC" id="5.3.1.9"/>
    </reaction>
</comment>
<dbReference type="InterPro" id="IPR000210">
    <property type="entry name" value="BTB/POZ_dom"/>
</dbReference>
<evidence type="ECO:0000256" key="1">
    <source>
        <dbReference type="ARBA" id="ARBA00004926"/>
    </source>
</evidence>
<evidence type="ECO:0000256" key="7">
    <source>
        <dbReference type="ARBA" id="ARBA00029321"/>
    </source>
</evidence>
<comment type="caution">
    <text evidence="8">Lacks conserved residue(s) required for the propagation of feature annotation.</text>
</comment>
<dbReference type="GO" id="GO:0005829">
    <property type="term" value="C:cytosol"/>
    <property type="evidence" value="ECO:0007669"/>
    <property type="project" value="TreeGrafter"/>
</dbReference>
<dbReference type="InterPro" id="IPR001672">
    <property type="entry name" value="G6P_Isomerase"/>
</dbReference>
<feature type="domain" description="BTB" evidence="10">
    <location>
        <begin position="90"/>
        <end position="154"/>
    </location>
</feature>
<evidence type="ECO:0000256" key="2">
    <source>
        <dbReference type="ARBA" id="ARBA00006604"/>
    </source>
</evidence>
<comment type="similarity">
    <text evidence="2 8 9">Belongs to the GPI family.</text>
</comment>
<dbReference type="CDD" id="cd05015">
    <property type="entry name" value="SIS_PGI_1"/>
    <property type="match status" value="1"/>
</dbReference>
<dbReference type="EC" id="5.3.1.9" evidence="8"/>
<feature type="active site" evidence="8">
    <location>
        <position position="438"/>
    </location>
</feature>
<evidence type="ECO:0000256" key="4">
    <source>
        <dbReference type="ARBA" id="ARBA00022490"/>
    </source>
</evidence>
<dbReference type="EMBL" id="AHOP02000062">
    <property type="protein sequence ID" value="EMO38948.1"/>
    <property type="molecule type" value="Genomic_DNA"/>
</dbReference>
<dbReference type="HAMAP" id="MF_00473">
    <property type="entry name" value="G6P_isomerase"/>
    <property type="match status" value="1"/>
</dbReference>
<evidence type="ECO:0000256" key="9">
    <source>
        <dbReference type="RuleBase" id="RU000612"/>
    </source>
</evidence>
<dbReference type="CDD" id="cd05016">
    <property type="entry name" value="SIS_PGI_2"/>
    <property type="match status" value="1"/>
</dbReference>
<organism evidence="11 12">
    <name type="scientific">Leptospira noguchii serovar Autumnalis str. ZUN142</name>
    <dbReference type="NCBI Taxonomy" id="1085540"/>
    <lineage>
        <taxon>Bacteria</taxon>
        <taxon>Pseudomonadati</taxon>
        <taxon>Spirochaetota</taxon>
        <taxon>Spirochaetia</taxon>
        <taxon>Leptospirales</taxon>
        <taxon>Leptospiraceae</taxon>
        <taxon>Leptospira</taxon>
    </lineage>
</organism>
<dbReference type="Proteomes" id="UP000012153">
    <property type="component" value="Unassembled WGS sequence"/>
</dbReference>
<protein>
    <recommendedName>
        <fullName evidence="8">Glucose-6-phosphate isomerase</fullName>
        <shortName evidence="8">GPI</shortName>
        <ecNumber evidence="8">5.3.1.9</ecNumber>
    </recommendedName>
    <alternativeName>
        <fullName evidence="8">Phosphoglucose isomerase</fullName>
        <shortName evidence="8">PGI</shortName>
    </alternativeName>
    <alternativeName>
        <fullName evidence="8">Phosphohexose isomerase</fullName>
        <shortName evidence="8">PHI</shortName>
    </alternativeName>
</protein>
<accession>M6UNX7</accession>
<dbReference type="NCBIfam" id="NF010697">
    <property type="entry name" value="PRK14097.1"/>
    <property type="match status" value="1"/>
</dbReference>
<comment type="function">
    <text evidence="8">Catalyzes the reversible isomerization of glucose-6-phosphate to fructose-6-phosphate.</text>
</comment>
<dbReference type="Pfam" id="PF00342">
    <property type="entry name" value="PGI"/>
    <property type="match status" value="1"/>
</dbReference>
<dbReference type="GO" id="GO:0004347">
    <property type="term" value="F:glucose-6-phosphate isomerase activity"/>
    <property type="evidence" value="ECO:0007669"/>
    <property type="project" value="UniProtKB-UniRule"/>
</dbReference>
<dbReference type="PRINTS" id="PR00662">
    <property type="entry name" value="G6PISOMERASE"/>
</dbReference>
<name>M6UNX7_9LEPT</name>
<dbReference type="PROSITE" id="PS00174">
    <property type="entry name" value="P_GLUCOSE_ISOMERASE_2"/>
    <property type="match status" value="1"/>
</dbReference>
<gene>
    <name evidence="8 11" type="primary">pgi</name>
    <name evidence="11" type="ORF">LEP1GSC186_0178</name>
</gene>
<dbReference type="InterPro" id="IPR046348">
    <property type="entry name" value="SIS_dom_sf"/>
</dbReference>
<dbReference type="GO" id="GO:0006094">
    <property type="term" value="P:gluconeogenesis"/>
    <property type="evidence" value="ECO:0007669"/>
    <property type="project" value="UniProtKB-UniRule"/>
</dbReference>
<dbReference type="InterPro" id="IPR035476">
    <property type="entry name" value="SIS_PGI_1"/>
</dbReference>
<dbReference type="PROSITE" id="PS00765">
    <property type="entry name" value="P_GLUCOSE_ISOMERASE_1"/>
    <property type="match status" value="1"/>
</dbReference>
<proteinExistence type="inferred from homology"/>
<dbReference type="SUPFAM" id="SSF53697">
    <property type="entry name" value="SIS domain"/>
    <property type="match status" value="1"/>
</dbReference>
<dbReference type="GO" id="GO:0051156">
    <property type="term" value="P:glucose 6-phosphate metabolic process"/>
    <property type="evidence" value="ECO:0007669"/>
    <property type="project" value="TreeGrafter"/>
</dbReference>
<evidence type="ECO:0000313" key="11">
    <source>
        <dbReference type="EMBL" id="EMO38948.1"/>
    </source>
</evidence>
<feature type="active site" description="Proton donor" evidence="8">
    <location>
        <position position="303"/>
    </location>
</feature>
<dbReference type="Gene3D" id="3.40.50.10490">
    <property type="entry name" value="Glucose-6-phosphate isomerase like protein, domain 1"/>
    <property type="match status" value="2"/>
</dbReference>
<dbReference type="PROSITE" id="PS50097">
    <property type="entry name" value="BTB"/>
    <property type="match status" value="1"/>
</dbReference>
<dbReference type="PANTHER" id="PTHR11469">
    <property type="entry name" value="GLUCOSE-6-PHOSPHATE ISOMERASE"/>
    <property type="match status" value="1"/>
</dbReference>
<evidence type="ECO:0000256" key="3">
    <source>
        <dbReference type="ARBA" id="ARBA00022432"/>
    </source>
</evidence>
<dbReference type="UniPathway" id="UPA00138"/>
<keyword evidence="6 8" id="KW-0413">Isomerase</keyword>